<protein>
    <submittedName>
        <fullName evidence="1">Uncharacterized protein</fullName>
    </submittedName>
</protein>
<dbReference type="AlphaFoldDB" id="A0A0L8HD45"/>
<organism evidence="1">
    <name type="scientific">Octopus bimaculoides</name>
    <name type="common">California two-spotted octopus</name>
    <dbReference type="NCBI Taxonomy" id="37653"/>
    <lineage>
        <taxon>Eukaryota</taxon>
        <taxon>Metazoa</taxon>
        <taxon>Spiralia</taxon>
        <taxon>Lophotrochozoa</taxon>
        <taxon>Mollusca</taxon>
        <taxon>Cephalopoda</taxon>
        <taxon>Coleoidea</taxon>
        <taxon>Octopodiformes</taxon>
        <taxon>Octopoda</taxon>
        <taxon>Incirrata</taxon>
        <taxon>Octopodidae</taxon>
        <taxon>Octopus</taxon>
    </lineage>
</organism>
<dbReference type="EMBL" id="KQ418510">
    <property type="protein sequence ID" value="KOF87019.1"/>
    <property type="molecule type" value="Genomic_DNA"/>
</dbReference>
<gene>
    <name evidence="1" type="ORF">OCBIM_22017588mg</name>
</gene>
<evidence type="ECO:0000313" key="1">
    <source>
        <dbReference type="EMBL" id="KOF87019.1"/>
    </source>
</evidence>
<sequence length="97" mass="11098">MLSHIYQRSIYVGIPGSLNIPLIIQVYNQHSIILYCLSHLTYKISHFLHIISCSILDGVFWKSSLFINISISQDPYLYICFLALISSSSLGPIEQFF</sequence>
<name>A0A0L8HD45_OCTBM</name>
<accession>A0A0L8HD45</accession>
<reference evidence="1" key="1">
    <citation type="submission" date="2015-07" db="EMBL/GenBank/DDBJ databases">
        <title>MeaNS - Measles Nucleotide Surveillance Program.</title>
        <authorList>
            <person name="Tran T."/>
            <person name="Druce J."/>
        </authorList>
    </citation>
    <scope>NUCLEOTIDE SEQUENCE</scope>
    <source>
        <strain evidence="1">UCB-OBI-ISO-001</strain>
        <tissue evidence="1">Gonad</tissue>
    </source>
</reference>
<proteinExistence type="predicted"/>